<feature type="domain" description="Peptidase M24" evidence="8">
    <location>
        <begin position="11"/>
        <end position="240"/>
    </location>
</feature>
<dbReference type="GO" id="GO:0005829">
    <property type="term" value="C:cytosol"/>
    <property type="evidence" value="ECO:0007669"/>
    <property type="project" value="TreeGrafter"/>
</dbReference>
<keyword evidence="3 6" id="KW-0645">Protease</keyword>
<feature type="binding site" evidence="6">
    <location>
        <position position="106"/>
    </location>
    <ligand>
        <name>a divalent metal cation</name>
        <dbReference type="ChEBI" id="CHEBI:60240"/>
        <label>1</label>
    </ligand>
</feature>
<proteinExistence type="inferred from homology"/>
<feature type="binding site" evidence="6">
    <location>
        <position position="95"/>
    </location>
    <ligand>
        <name>a divalent metal cation</name>
        <dbReference type="ChEBI" id="CHEBI:60240"/>
        <label>1</label>
    </ligand>
</feature>
<feature type="binding site" evidence="6">
    <location>
        <position position="176"/>
    </location>
    <ligand>
        <name>substrate</name>
    </ligand>
</feature>
<dbReference type="RefSeq" id="WP_176239732.1">
    <property type="nucleotide sequence ID" value="NZ_AP024412.1"/>
</dbReference>
<dbReference type="GO" id="GO:0046872">
    <property type="term" value="F:metal ion binding"/>
    <property type="evidence" value="ECO:0007669"/>
    <property type="project" value="UniProtKB-UniRule"/>
</dbReference>
<dbReference type="GO" id="GO:0006508">
    <property type="term" value="P:proteolysis"/>
    <property type="evidence" value="ECO:0007669"/>
    <property type="project" value="UniProtKB-KW"/>
</dbReference>
<accession>A0A7U9XX58</accession>
<sequence>MIQIKSEREIELMREAGGILDMTRNMLKEHVKPGVSTHHLDQLAENYIKSLGAIPSFKGYHGFPGSICASVNEVVVHGIPSKRKVLKEGDIITLDFGVIYKGYHADSATTYPVGHIDEKLEKLLKITEESLYVGLAEAKPGNHVSDISHAIEAYVKPYGYGIVEEFTGHGIGRELHEEPYVPNFGQPHQGPILKPGMTFCVEPMINLGTKRVKVLADNWTTVTIDRKPSAHFEHMIVITETGYDILTLLKKE</sequence>
<feature type="binding site" evidence="6">
    <location>
        <position position="233"/>
    </location>
    <ligand>
        <name>a divalent metal cation</name>
        <dbReference type="ChEBI" id="CHEBI:60240"/>
        <label>1</label>
    </ligand>
</feature>
<keyword evidence="4 6" id="KW-0479">Metal-binding</keyword>
<dbReference type="PANTHER" id="PTHR43330:SF27">
    <property type="entry name" value="METHIONINE AMINOPEPTIDASE"/>
    <property type="match status" value="1"/>
</dbReference>
<comment type="similarity">
    <text evidence="6">Belongs to the peptidase M24A family. Methionine aminopeptidase type 1 subfamily.</text>
</comment>
<evidence type="ECO:0000313" key="10">
    <source>
        <dbReference type="Proteomes" id="UP000620133"/>
    </source>
</evidence>
<dbReference type="CDD" id="cd01086">
    <property type="entry name" value="MetAP1"/>
    <property type="match status" value="1"/>
</dbReference>
<dbReference type="PRINTS" id="PR00599">
    <property type="entry name" value="MAPEPTIDASE"/>
</dbReference>
<feature type="binding site" evidence="6">
    <location>
        <position position="233"/>
    </location>
    <ligand>
        <name>a divalent metal cation</name>
        <dbReference type="ChEBI" id="CHEBI:60240"/>
        <label>2</label>
        <note>catalytic</note>
    </ligand>
</feature>
<dbReference type="SUPFAM" id="SSF55920">
    <property type="entry name" value="Creatinase/aminopeptidase"/>
    <property type="match status" value="1"/>
</dbReference>
<comment type="catalytic activity">
    <reaction evidence="6 7">
        <text>Release of N-terminal amino acids, preferentially methionine, from peptides and arylamides.</text>
        <dbReference type="EC" id="3.4.11.18"/>
    </reaction>
</comment>
<feature type="binding site" evidence="6">
    <location>
        <position position="77"/>
    </location>
    <ligand>
        <name>substrate</name>
    </ligand>
</feature>
<keyword evidence="10" id="KW-1185">Reference proteome</keyword>
<dbReference type="KEGG" id="manr:MPAN_002440"/>
<dbReference type="PANTHER" id="PTHR43330">
    <property type="entry name" value="METHIONINE AMINOPEPTIDASE"/>
    <property type="match status" value="1"/>
</dbReference>
<keyword evidence="5 6" id="KW-0378">Hydrolase</keyword>
<evidence type="ECO:0000256" key="1">
    <source>
        <dbReference type="ARBA" id="ARBA00002521"/>
    </source>
</evidence>
<evidence type="ECO:0000256" key="4">
    <source>
        <dbReference type="ARBA" id="ARBA00022723"/>
    </source>
</evidence>
<dbReference type="PROSITE" id="PS00680">
    <property type="entry name" value="MAP_1"/>
    <property type="match status" value="1"/>
</dbReference>
<name>A0A7U9XX58_9MOLU</name>
<dbReference type="AlphaFoldDB" id="A0A7U9XX58"/>
<evidence type="ECO:0000256" key="6">
    <source>
        <dbReference type="HAMAP-Rule" id="MF_01974"/>
    </source>
</evidence>
<reference evidence="9" key="1">
    <citation type="submission" date="2021-01" db="EMBL/GenBank/DDBJ databases">
        <title>Draft genome sequence of Acholeplasmataceae bacterium strain Mahy22.</title>
        <authorList>
            <person name="Watanabe M."/>
            <person name="Kojima H."/>
            <person name="Fukui M."/>
        </authorList>
    </citation>
    <scope>NUCLEOTIDE SEQUENCE</scope>
    <source>
        <strain evidence="9">Mahy22</strain>
    </source>
</reference>
<dbReference type="InterPro" id="IPR002467">
    <property type="entry name" value="Pept_M24A_MAP1"/>
</dbReference>
<dbReference type="HAMAP" id="MF_01974">
    <property type="entry name" value="MetAP_1"/>
    <property type="match status" value="1"/>
</dbReference>
<feature type="binding site" evidence="6">
    <location>
        <position position="202"/>
    </location>
    <ligand>
        <name>a divalent metal cation</name>
        <dbReference type="ChEBI" id="CHEBI:60240"/>
        <label>2</label>
        <note>catalytic</note>
    </ligand>
</feature>
<dbReference type="InterPro" id="IPR036005">
    <property type="entry name" value="Creatinase/aminopeptidase-like"/>
</dbReference>
<organism evidence="9 10">
    <name type="scientific">Mariniplasma anaerobium</name>
    <dbReference type="NCBI Taxonomy" id="2735436"/>
    <lineage>
        <taxon>Bacteria</taxon>
        <taxon>Bacillati</taxon>
        <taxon>Mycoplasmatota</taxon>
        <taxon>Mollicutes</taxon>
        <taxon>Acholeplasmatales</taxon>
        <taxon>Acholeplasmataceae</taxon>
        <taxon>Mariniplasma</taxon>
    </lineage>
</organism>
<dbReference type="EC" id="3.4.11.18" evidence="6 7"/>
<dbReference type="InterPro" id="IPR000994">
    <property type="entry name" value="Pept_M24"/>
</dbReference>
<evidence type="ECO:0000259" key="8">
    <source>
        <dbReference type="Pfam" id="PF00557"/>
    </source>
</evidence>
<dbReference type="EMBL" id="AP024412">
    <property type="protein sequence ID" value="BCR35351.1"/>
    <property type="molecule type" value="Genomic_DNA"/>
</dbReference>
<gene>
    <name evidence="6 9" type="primary">map</name>
    <name evidence="9" type="ORF">MPAN_002440</name>
</gene>
<keyword evidence="2 6" id="KW-0031">Aminopeptidase</keyword>
<dbReference type="GO" id="GO:0004239">
    <property type="term" value="F:initiator methionyl aminopeptidase activity"/>
    <property type="evidence" value="ECO:0007669"/>
    <property type="project" value="UniProtKB-UniRule"/>
</dbReference>
<protein>
    <recommendedName>
        <fullName evidence="6 7">Methionine aminopeptidase</fullName>
        <shortName evidence="6">MAP</shortName>
        <shortName evidence="6">MetAP</shortName>
        <ecNumber evidence="6 7">3.4.11.18</ecNumber>
    </recommendedName>
    <alternativeName>
        <fullName evidence="6">Peptidase M</fullName>
    </alternativeName>
</protein>
<comment type="subunit">
    <text evidence="6">Monomer.</text>
</comment>
<dbReference type="Gene3D" id="3.90.230.10">
    <property type="entry name" value="Creatinase/methionine aminopeptidase superfamily"/>
    <property type="match status" value="1"/>
</dbReference>
<feature type="binding site" evidence="6">
    <location>
        <position position="106"/>
    </location>
    <ligand>
        <name>a divalent metal cation</name>
        <dbReference type="ChEBI" id="CHEBI:60240"/>
        <label>2</label>
        <note>catalytic</note>
    </ligand>
</feature>
<evidence type="ECO:0000256" key="7">
    <source>
        <dbReference type="RuleBase" id="RU003653"/>
    </source>
</evidence>
<comment type="cofactor">
    <cofactor evidence="6">
        <name>Co(2+)</name>
        <dbReference type="ChEBI" id="CHEBI:48828"/>
    </cofactor>
    <cofactor evidence="6">
        <name>Zn(2+)</name>
        <dbReference type="ChEBI" id="CHEBI:29105"/>
    </cofactor>
    <cofactor evidence="6">
        <name>Mn(2+)</name>
        <dbReference type="ChEBI" id="CHEBI:29035"/>
    </cofactor>
    <cofactor evidence="6">
        <name>Fe(2+)</name>
        <dbReference type="ChEBI" id="CHEBI:29033"/>
    </cofactor>
    <text evidence="6">Binds 2 divalent metal cations per subunit. Has a high-affinity and a low affinity metal-binding site. The true nature of the physiological cofactor is under debate. The enzyme is active with cobalt, zinc, manganese or divalent iron ions. Most likely, methionine aminopeptidases function as mononuclear Fe(2+)-metalloproteases under physiological conditions, and the catalytically relevant metal-binding site has been assigned to the histidine-containing high-affinity site.</text>
</comment>
<evidence type="ECO:0000256" key="5">
    <source>
        <dbReference type="ARBA" id="ARBA00022801"/>
    </source>
</evidence>
<feature type="binding site" evidence="6">
    <location>
        <position position="169"/>
    </location>
    <ligand>
        <name>a divalent metal cation</name>
        <dbReference type="ChEBI" id="CHEBI:60240"/>
        <label>2</label>
        <note>catalytic</note>
    </ligand>
</feature>
<evidence type="ECO:0000256" key="3">
    <source>
        <dbReference type="ARBA" id="ARBA00022670"/>
    </source>
</evidence>
<dbReference type="InterPro" id="IPR001714">
    <property type="entry name" value="Pept_M24_MAP"/>
</dbReference>
<dbReference type="GO" id="GO:0070006">
    <property type="term" value="F:metalloaminopeptidase activity"/>
    <property type="evidence" value="ECO:0007669"/>
    <property type="project" value="UniProtKB-UniRule"/>
</dbReference>
<dbReference type="Proteomes" id="UP000620133">
    <property type="component" value="Chromosome"/>
</dbReference>
<evidence type="ECO:0000313" key="9">
    <source>
        <dbReference type="EMBL" id="BCR35351.1"/>
    </source>
</evidence>
<evidence type="ECO:0000256" key="2">
    <source>
        <dbReference type="ARBA" id="ARBA00022438"/>
    </source>
</evidence>
<comment type="function">
    <text evidence="1 6">Removes the N-terminal methionine from nascent proteins. The N-terminal methionine is often cleaved when the second residue in the primary sequence is small and uncharged (Met-Ala-, Cys, Gly, Pro, Ser, Thr, or Val). Requires deformylation of the N(alpha)-formylated initiator methionine before it can be hydrolyzed.</text>
</comment>
<dbReference type="Pfam" id="PF00557">
    <property type="entry name" value="Peptidase_M24"/>
    <property type="match status" value="1"/>
</dbReference>
<dbReference type="NCBIfam" id="TIGR00500">
    <property type="entry name" value="met_pdase_I"/>
    <property type="match status" value="1"/>
</dbReference>